<evidence type="ECO:0000256" key="1">
    <source>
        <dbReference type="SAM" id="MobiDB-lite"/>
    </source>
</evidence>
<organism evidence="2 3">
    <name type="scientific">Chryseobacterium herbae</name>
    <dbReference type="NCBI Taxonomy" id="2976476"/>
    <lineage>
        <taxon>Bacteria</taxon>
        <taxon>Pseudomonadati</taxon>
        <taxon>Bacteroidota</taxon>
        <taxon>Flavobacteriia</taxon>
        <taxon>Flavobacteriales</taxon>
        <taxon>Weeksellaceae</taxon>
        <taxon>Chryseobacterium group</taxon>
        <taxon>Chryseobacterium</taxon>
    </lineage>
</organism>
<feature type="compositionally biased region" description="Polar residues" evidence="1">
    <location>
        <begin position="27"/>
        <end position="40"/>
    </location>
</feature>
<evidence type="ECO:0000313" key="3">
    <source>
        <dbReference type="Proteomes" id="UP001525566"/>
    </source>
</evidence>
<name>A0ABT2IT05_9FLAO</name>
<gene>
    <name evidence="2" type="ORF">N0B48_08675</name>
</gene>
<reference evidence="2 3" key="1">
    <citation type="submission" date="2022-09" db="EMBL/GenBank/DDBJ databases">
        <title>Chryseobacterium oleae sp.nov., isolated from the inter-root soil of Pyrola calliantha H. Andr. in Tibet.</title>
        <authorList>
            <person name="Li Z."/>
        </authorList>
    </citation>
    <scope>NUCLEOTIDE SEQUENCE [LARGE SCALE GENOMIC DNA]</scope>
    <source>
        <strain evidence="3">pc1-10</strain>
    </source>
</reference>
<accession>A0ABT2IT05</accession>
<proteinExistence type="predicted"/>
<protein>
    <submittedName>
        <fullName evidence="2">Uncharacterized protein</fullName>
    </submittedName>
</protein>
<feature type="region of interest" description="Disordered" evidence="1">
    <location>
        <begin position="27"/>
        <end position="46"/>
    </location>
</feature>
<dbReference type="EMBL" id="JAOAMU010000002">
    <property type="protein sequence ID" value="MCT2561958.1"/>
    <property type="molecule type" value="Genomic_DNA"/>
</dbReference>
<keyword evidence="3" id="KW-1185">Reference proteome</keyword>
<sequence length="46" mass="5117">MNQMTKCSLFILSKEGQLLQINTISKKSPYSTTPFTQQASIPGPEE</sequence>
<evidence type="ECO:0000313" key="2">
    <source>
        <dbReference type="EMBL" id="MCT2561958.1"/>
    </source>
</evidence>
<comment type="caution">
    <text evidence="2">The sequence shown here is derived from an EMBL/GenBank/DDBJ whole genome shotgun (WGS) entry which is preliminary data.</text>
</comment>
<dbReference type="Proteomes" id="UP001525566">
    <property type="component" value="Unassembled WGS sequence"/>
</dbReference>